<dbReference type="GO" id="GO:0005743">
    <property type="term" value="C:mitochondrial inner membrane"/>
    <property type="evidence" value="ECO:0007669"/>
    <property type="project" value="UniProtKB-SubCell"/>
</dbReference>
<gene>
    <name evidence="8" type="ORF">BaRGS_00018509</name>
</gene>
<evidence type="ECO:0000256" key="5">
    <source>
        <dbReference type="ARBA" id="ARBA00023136"/>
    </source>
</evidence>
<comment type="caution">
    <text evidence="8">The sequence shown here is derived from an EMBL/GenBank/DDBJ whole genome shotgun (WGS) entry which is preliminary data.</text>
</comment>
<feature type="transmembrane region" description="Helical" evidence="7">
    <location>
        <begin position="113"/>
        <end position="134"/>
    </location>
</feature>
<dbReference type="Proteomes" id="UP001519460">
    <property type="component" value="Unassembled WGS sequence"/>
</dbReference>
<dbReference type="InterPro" id="IPR036539">
    <property type="entry name" value="Cyt_c_oxidase_su7a_sf"/>
</dbReference>
<reference evidence="8 9" key="1">
    <citation type="journal article" date="2023" name="Sci. Data">
        <title>Genome assembly of the Korean intertidal mud-creeper Batillaria attramentaria.</title>
        <authorList>
            <person name="Patra A.K."/>
            <person name="Ho P.T."/>
            <person name="Jun S."/>
            <person name="Lee S.J."/>
            <person name="Kim Y."/>
            <person name="Won Y.J."/>
        </authorList>
    </citation>
    <scope>NUCLEOTIDE SEQUENCE [LARGE SCALE GENOMIC DNA]</scope>
    <source>
        <strain evidence="8">Wonlab-2016</strain>
    </source>
</reference>
<dbReference type="EMBL" id="JACVVK020000129">
    <property type="protein sequence ID" value="KAK7490164.1"/>
    <property type="molecule type" value="Genomic_DNA"/>
</dbReference>
<evidence type="ECO:0000256" key="2">
    <source>
        <dbReference type="ARBA" id="ARBA00009331"/>
    </source>
</evidence>
<evidence type="ECO:0000256" key="6">
    <source>
        <dbReference type="SAM" id="MobiDB-lite"/>
    </source>
</evidence>
<evidence type="ECO:0000256" key="7">
    <source>
        <dbReference type="SAM" id="Phobius"/>
    </source>
</evidence>
<name>A0ABD0KTC5_9CAEN</name>
<proteinExistence type="inferred from homology"/>
<sequence>MFYKFNSMMGRITASTQLEAYIPQGLTPAAREPSRIVFESKKTAAVHEPAAAMQTRPLSSTPMSTPLSSAEPGKTPGGVIPTHHGYRKIQELQNLFLKQDGLMVWQKFGRDRALYGATIGLTVLGFTVAFAQLYTMAFPPKNE</sequence>
<evidence type="ECO:0000313" key="9">
    <source>
        <dbReference type="Proteomes" id="UP001519460"/>
    </source>
</evidence>
<keyword evidence="5 7" id="KW-0472">Membrane</keyword>
<feature type="region of interest" description="Disordered" evidence="6">
    <location>
        <begin position="47"/>
        <end position="73"/>
    </location>
</feature>
<keyword evidence="4" id="KW-0496">Mitochondrion</keyword>
<dbReference type="Gene3D" id="4.10.91.10">
    <property type="entry name" value="Cytochrome c oxidase, subunit VIIa"/>
    <property type="match status" value="1"/>
</dbReference>
<evidence type="ECO:0000256" key="3">
    <source>
        <dbReference type="ARBA" id="ARBA00022792"/>
    </source>
</evidence>
<evidence type="ECO:0000256" key="4">
    <source>
        <dbReference type="ARBA" id="ARBA00023128"/>
    </source>
</evidence>
<keyword evidence="9" id="KW-1185">Reference proteome</keyword>
<evidence type="ECO:0000256" key="1">
    <source>
        <dbReference type="ARBA" id="ARBA00004273"/>
    </source>
</evidence>
<keyword evidence="7" id="KW-1133">Transmembrane helix</keyword>
<comment type="subcellular location">
    <subcellularLocation>
        <location evidence="1">Mitochondrion inner membrane</location>
    </subcellularLocation>
</comment>
<dbReference type="SUPFAM" id="SSF81419">
    <property type="entry name" value="Mitochondrial cytochrome c oxidase subunit VIIa"/>
    <property type="match status" value="1"/>
</dbReference>
<dbReference type="AlphaFoldDB" id="A0ABD0KTC5"/>
<dbReference type="InterPro" id="IPR003177">
    <property type="entry name" value="Cytc_oxidase_su7a_met"/>
</dbReference>
<organism evidence="8 9">
    <name type="scientific">Batillaria attramentaria</name>
    <dbReference type="NCBI Taxonomy" id="370345"/>
    <lineage>
        <taxon>Eukaryota</taxon>
        <taxon>Metazoa</taxon>
        <taxon>Spiralia</taxon>
        <taxon>Lophotrochozoa</taxon>
        <taxon>Mollusca</taxon>
        <taxon>Gastropoda</taxon>
        <taxon>Caenogastropoda</taxon>
        <taxon>Sorbeoconcha</taxon>
        <taxon>Cerithioidea</taxon>
        <taxon>Batillariidae</taxon>
        <taxon>Batillaria</taxon>
    </lineage>
</organism>
<dbReference type="PANTHER" id="PTHR10510:SF11">
    <property type="entry name" value="CYTOCHROME C OXIDASE SUBUNIT 7A, MITOCHONDRIAL"/>
    <property type="match status" value="1"/>
</dbReference>
<accession>A0ABD0KTC5</accession>
<comment type="similarity">
    <text evidence="2">Belongs to the cytochrome c oxidase VIIa family.</text>
</comment>
<evidence type="ECO:0000313" key="8">
    <source>
        <dbReference type="EMBL" id="KAK7490164.1"/>
    </source>
</evidence>
<keyword evidence="3" id="KW-0999">Mitochondrion inner membrane</keyword>
<feature type="compositionally biased region" description="Low complexity" evidence="6">
    <location>
        <begin position="57"/>
        <end position="69"/>
    </location>
</feature>
<keyword evidence="7" id="KW-0812">Transmembrane</keyword>
<dbReference type="PANTHER" id="PTHR10510">
    <property type="entry name" value="CYTOCHROME C OXIDASE POLYPEPTIDE 7A"/>
    <property type="match status" value="1"/>
</dbReference>
<protein>
    <submittedName>
        <fullName evidence="8">Uncharacterized protein</fullName>
    </submittedName>
</protein>